<gene>
    <name evidence="1" type="ORF">THFILI_05065</name>
</gene>
<dbReference type="Proteomes" id="UP000030364">
    <property type="component" value="Unassembled WGS sequence"/>
</dbReference>
<proteinExistence type="predicted"/>
<dbReference type="OrthoDB" id="5470692at2"/>
<dbReference type="STRING" id="276.THFILI_05065"/>
<dbReference type="RefSeq" id="WP_038060449.1">
    <property type="nucleotide sequence ID" value="NZ_JPSL02000038.1"/>
</dbReference>
<organism evidence="1 2">
    <name type="scientific">Thermus filiformis</name>
    <dbReference type="NCBI Taxonomy" id="276"/>
    <lineage>
        <taxon>Bacteria</taxon>
        <taxon>Thermotogati</taxon>
        <taxon>Deinococcota</taxon>
        <taxon>Deinococci</taxon>
        <taxon>Thermales</taxon>
        <taxon>Thermaceae</taxon>
        <taxon>Thermus</taxon>
    </lineage>
</organism>
<name>A0A0A2XD14_THEFI</name>
<protein>
    <recommendedName>
        <fullName evidence="3">3D (Asp-Asp-Asp) domain-containing protein</fullName>
    </recommendedName>
</protein>
<evidence type="ECO:0008006" key="3">
    <source>
        <dbReference type="Google" id="ProtNLM"/>
    </source>
</evidence>
<dbReference type="CDD" id="cd22784">
    <property type="entry name" value="DPBB_MltA_YuiC-like"/>
    <property type="match status" value="1"/>
</dbReference>
<accession>A0A0A2XD14</accession>
<dbReference type="EMBL" id="JPSL02000038">
    <property type="protein sequence ID" value="KGQ23049.1"/>
    <property type="molecule type" value="Genomic_DNA"/>
</dbReference>
<sequence length="137" mass="15687">MRIWTLIAVLLLSIAWAKAPKRLVLEATAYTSSPRETDRTPYVTATGMRTALGVIAVSRDLLRTLPYGTRVRLKDLGSVQGRGRGRFDYLFQNRVFVVADTMHPRMREKLDVWLPDRALALQFGRRLLEVEVVSYPR</sequence>
<dbReference type="PATRIC" id="fig|276.5.peg.98"/>
<keyword evidence="2" id="KW-1185">Reference proteome</keyword>
<reference evidence="1 2" key="1">
    <citation type="journal article" date="2015" name="Genome Announc.">
        <title>Draft Genome Sequence of the Thermophile Thermus filiformis ATCC 43280, Producer of Carotenoid-(Di)glucoside-Branched Fatty Acid (Di)esters and Source of Hyperthermostable Enzymes of Biotechnological Interest.</title>
        <authorList>
            <person name="Mandelli F."/>
            <person name="Oliveira Ramires B."/>
            <person name="Couger M.B."/>
            <person name="Paixao D.A."/>
            <person name="Camilo C.M."/>
            <person name="Polikarpov I."/>
            <person name="Prade R."/>
            <person name="Riano-Pachon D.M."/>
            <person name="Squina F.M."/>
        </authorList>
    </citation>
    <scope>NUCLEOTIDE SEQUENCE [LARGE SCALE GENOMIC DNA]</scope>
    <source>
        <strain evidence="1 2">ATCC 43280</strain>
    </source>
</reference>
<evidence type="ECO:0000313" key="2">
    <source>
        <dbReference type="Proteomes" id="UP000030364"/>
    </source>
</evidence>
<evidence type="ECO:0000313" key="1">
    <source>
        <dbReference type="EMBL" id="KGQ23049.1"/>
    </source>
</evidence>
<comment type="caution">
    <text evidence="1">The sequence shown here is derived from an EMBL/GenBank/DDBJ whole genome shotgun (WGS) entry which is preliminary data.</text>
</comment>
<dbReference type="AlphaFoldDB" id="A0A0A2XD14"/>